<evidence type="ECO:0000313" key="5">
    <source>
        <dbReference type="Proteomes" id="UP000244900"/>
    </source>
</evidence>
<sequence>MMPSTSAHGSDAGTSSHSRTDLGRRLAARREQLGLSLDDVAERSGAATSYIQYLEERPAAPDAATLRHIAAALETTVADLAGGTADQPPGPGAALRGAELAELDEAECRTLMSGHGVGRIGLLTPEGPAVVPVNYVVDGASVAFRTALGKVPSFAAGSEVAFEVDRIDDVFSRGWSVLAVGRARAVTDEESIRRLTALAPTAPWAGGSRDLWVELSPTRVTGRRIVAPDS</sequence>
<dbReference type="PANTHER" id="PTHR46797">
    <property type="entry name" value="HTH-TYPE TRANSCRIPTIONAL REGULATOR"/>
    <property type="match status" value="1"/>
</dbReference>
<dbReference type="CDD" id="cd00093">
    <property type="entry name" value="HTH_XRE"/>
    <property type="match status" value="1"/>
</dbReference>
<dbReference type="SUPFAM" id="SSF47413">
    <property type="entry name" value="lambda repressor-like DNA-binding domains"/>
    <property type="match status" value="1"/>
</dbReference>
<dbReference type="EMBL" id="CP029188">
    <property type="protein sequence ID" value="AWI27450.1"/>
    <property type="molecule type" value="Genomic_DNA"/>
</dbReference>
<dbReference type="GO" id="GO:0003677">
    <property type="term" value="F:DNA binding"/>
    <property type="evidence" value="ECO:0007669"/>
    <property type="project" value="UniProtKB-KW"/>
</dbReference>
<dbReference type="PROSITE" id="PS50943">
    <property type="entry name" value="HTH_CROC1"/>
    <property type="match status" value="1"/>
</dbReference>
<dbReference type="InterPro" id="IPR012349">
    <property type="entry name" value="Split_barrel_FMN-bd"/>
</dbReference>
<dbReference type="KEGG" id="stir:DDW44_00680"/>
<dbReference type="OrthoDB" id="7062584at2"/>
<accession>A0A2S1SM27</accession>
<gene>
    <name evidence="4" type="ORF">DDW44_00680</name>
</gene>
<dbReference type="SUPFAM" id="SSF50475">
    <property type="entry name" value="FMN-binding split barrel"/>
    <property type="match status" value="1"/>
</dbReference>
<evidence type="ECO:0000259" key="3">
    <source>
        <dbReference type="PROSITE" id="PS50943"/>
    </source>
</evidence>
<feature type="compositionally biased region" description="Polar residues" evidence="2">
    <location>
        <begin position="1"/>
        <end position="17"/>
    </location>
</feature>
<keyword evidence="5" id="KW-1185">Reference proteome</keyword>
<feature type="region of interest" description="Disordered" evidence="2">
    <location>
        <begin position="1"/>
        <end position="22"/>
    </location>
</feature>
<organism evidence="4 5">
    <name type="scientific">Streptomyces tirandamycinicus</name>
    <dbReference type="NCBI Taxonomy" id="2174846"/>
    <lineage>
        <taxon>Bacteria</taxon>
        <taxon>Bacillati</taxon>
        <taxon>Actinomycetota</taxon>
        <taxon>Actinomycetes</taxon>
        <taxon>Kitasatosporales</taxon>
        <taxon>Streptomycetaceae</taxon>
        <taxon>Streptomyces</taxon>
    </lineage>
</organism>
<dbReference type="InterPro" id="IPR050807">
    <property type="entry name" value="TransReg_Diox_bact_type"/>
</dbReference>
<feature type="domain" description="HTH cro/C1-type" evidence="3">
    <location>
        <begin position="26"/>
        <end position="80"/>
    </location>
</feature>
<dbReference type="AlphaFoldDB" id="A0A2S1SM27"/>
<dbReference type="SMART" id="SM00530">
    <property type="entry name" value="HTH_XRE"/>
    <property type="match status" value="1"/>
</dbReference>
<reference evidence="4 5" key="1">
    <citation type="submission" date="2018-05" db="EMBL/GenBank/DDBJ databases">
        <title>Complete genome sequence of sponge-derived Streptomyces sp. HNM0039.</title>
        <authorList>
            <person name="Huang X."/>
            <person name="Zhou S."/>
        </authorList>
    </citation>
    <scope>NUCLEOTIDE SEQUENCE [LARGE SCALE GENOMIC DNA]</scope>
    <source>
        <strain evidence="4 5">HNM0039</strain>
    </source>
</reference>
<dbReference type="InterPro" id="IPR001387">
    <property type="entry name" value="Cro/C1-type_HTH"/>
</dbReference>
<proteinExistence type="predicted"/>
<dbReference type="GO" id="GO:0003700">
    <property type="term" value="F:DNA-binding transcription factor activity"/>
    <property type="evidence" value="ECO:0007669"/>
    <property type="project" value="TreeGrafter"/>
</dbReference>
<dbReference type="Gene3D" id="1.10.260.40">
    <property type="entry name" value="lambda repressor-like DNA-binding domains"/>
    <property type="match status" value="1"/>
</dbReference>
<dbReference type="Pfam" id="PF12900">
    <property type="entry name" value="Pyridox_ox_2"/>
    <property type="match status" value="1"/>
</dbReference>
<dbReference type="InterPro" id="IPR010982">
    <property type="entry name" value="Lambda_DNA-bd_dom_sf"/>
</dbReference>
<dbReference type="RefSeq" id="WP_108905191.1">
    <property type="nucleotide sequence ID" value="NZ_CP029188.1"/>
</dbReference>
<keyword evidence="1 4" id="KW-0238">DNA-binding</keyword>
<protein>
    <submittedName>
        <fullName evidence="4">DNA-binding protein</fullName>
    </submittedName>
</protein>
<dbReference type="Pfam" id="PF13560">
    <property type="entry name" value="HTH_31"/>
    <property type="match status" value="1"/>
</dbReference>
<dbReference type="PANTHER" id="PTHR46797:SF1">
    <property type="entry name" value="METHYLPHOSPHONATE SYNTHASE"/>
    <property type="match status" value="1"/>
</dbReference>
<evidence type="ECO:0000256" key="1">
    <source>
        <dbReference type="ARBA" id="ARBA00023125"/>
    </source>
</evidence>
<dbReference type="Gene3D" id="2.30.110.10">
    <property type="entry name" value="Electron Transport, Fmn-binding Protein, Chain A"/>
    <property type="match status" value="1"/>
</dbReference>
<evidence type="ECO:0000256" key="2">
    <source>
        <dbReference type="SAM" id="MobiDB-lite"/>
    </source>
</evidence>
<evidence type="ECO:0000313" key="4">
    <source>
        <dbReference type="EMBL" id="AWI27450.1"/>
    </source>
</evidence>
<dbReference type="GO" id="GO:0005829">
    <property type="term" value="C:cytosol"/>
    <property type="evidence" value="ECO:0007669"/>
    <property type="project" value="TreeGrafter"/>
</dbReference>
<dbReference type="InterPro" id="IPR024747">
    <property type="entry name" value="Pyridox_Oxase-rel"/>
</dbReference>
<name>A0A2S1SM27_9ACTN</name>
<dbReference type="Proteomes" id="UP000244900">
    <property type="component" value="Chromosome"/>
</dbReference>